<dbReference type="Gene3D" id="3.30.200.20">
    <property type="entry name" value="Phosphorylase Kinase, domain 1"/>
    <property type="match status" value="1"/>
</dbReference>
<comment type="caution">
    <text evidence="2">The sequence shown here is derived from an EMBL/GenBank/DDBJ whole genome shotgun (WGS) entry which is preliminary data.</text>
</comment>
<sequence length="287" mass="32746">MDINQGLVQKLIDEQFPEWSHLPIKPVQYSGHDNRTYHLGDEMAVRLPSHPAYEPQVQKEAKWLPYLAQHLSLPITEPLVKGHPSPLFPLDWSINKWVKGATLFHSEVHKQTIARELASFLSELYEIDAREGPPAGTHNFYRGGNLSVYHEETQAALRKLKQDVHVDTCHEIWEQARSSHWNKSPVWIHGDVAPGNLIASDGHLVGVIDFGTMGVGDPASDLTIAWTYFNKDSRQIFKNALQLDEDTWDRARGWALWKALITFHDDNNTVKQFARSTYQALLSDDKL</sequence>
<evidence type="ECO:0000313" key="3">
    <source>
        <dbReference type="Proteomes" id="UP001179280"/>
    </source>
</evidence>
<keyword evidence="3" id="KW-1185">Reference proteome</keyword>
<dbReference type="Proteomes" id="UP001179280">
    <property type="component" value="Unassembled WGS sequence"/>
</dbReference>
<protein>
    <submittedName>
        <fullName evidence="2">Aminoglycoside phosphotransferase (APT) family kinase protein</fullName>
    </submittedName>
</protein>
<dbReference type="Pfam" id="PF01636">
    <property type="entry name" value="APH"/>
    <property type="match status" value="1"/>
</dbReference>
<keyword evidence="2" id="KW-0418">Kinase</keyword>
<feature type="domain" description="Aminoglycoside phosphotransferase" evidence="1">
    <location>
        <begin position="30"/>
        <end position="254"/>
    </location>
</feature>
<keyword evidence="2" id="KW-0808">Transferase</keyword>
<evidence type="ECO:0000313" key="2">
    <source>
        <dbReference type="EMBL" id="MBM7838827.1"/>
    </source>
</evidence>
<dbReference type="EMBL" id="JAFBCV010000005">
    <property type="protein sequence ID" value="MBM7838827.1"/>
    <property type="molecule type" value="Genomic_DNA"/>
</dbReference>
<dbReference type="PANTHER" id="PTHR21310:SF42">
    <property type="entry name" value="BIFUNCTIONAL AAC_APH"/>
    <property type="match status" value="1"/>
</dbReference>
<evidence type="ECO:0000259" key="1">
    <source>
        <dbReference type="Pfam" id="PF01636"/>
    </source>
</evidence>
<dbReference type="SUPFAM" id="SSF56112">
    <property type="entry name" value="Protein kinase-like (PK-like)"/>
    <property type="match status" value="1"/>
</dbReference>
<dbReference type="PANTHER" id="PTHR21310">
    <property type="entry name" value="AMINOGLYCOSIDE PHOSPHOTRANSFERASE-RELATED-RELATED"/>
    <property type="match status" value="1"/>
</dbReference>
<dbReference type="GO" id="GO:0016301">
    <property type="term" value="F:kinase activity"/>
    <property type="evidence" value="ECO:0007669"/>
    <property type="project" value="UniProtKB-KW"/>
</dbReference>
<dbReference type="CDD" id="cd05155">
    <property type="entry name" value="APH_ChoK_like_1"/>
    <property type="match status" value="1"/>
</dbReference>
<name>A0ABS2SX58_9BACI</name>
<gene>
    <name evidence="2" type="ORF">JOC54_002086</name>
</gene>
<proteinExistence type="predicted"/>
<organism evidence="2 3">
    <name type="scientific">Shouchella xiaoxiensis</name>
    <dbReference type="NCBI Taxonomy" id="766895"/>
    <lineage>
        <taxon>Bacteria</taxon>
        <taxon>Bacillati</taxon>
        <taxon>Bacillota</taxon>
        <taxon>Bacilli</taxon>
        <taxon>Bacillales</taxon>
        <taxon>Bacillaceae</taxon>
        <taxon>Shouchella</taxon>
    </lineage>
</organism>
<dbReference type="Gene3D" id="3.90.1200.10">
    <property type="match status" value="1"/>
</dbReference>
<dbReference type="RefSeq" id="WP_204466115.1">
    <property type="nucleotide sequence ID" value="NZ_JAFBCV010000005.1"/>
</dbReference>
<accession>A0ABS2SX58</accession>
<dbReference type="InterPro" id="IPR002575">
    <property type="entry name" value="Aminoglycoside_PTrfase"/>
</dbReference>
<reference evidence="2" key="1">
    <citation type="submission" date="2021-01" db="EMBL/GenBank/DDBJ databases">
        <title>Genomic Encyclopedia of Type Strains, Phase IV (KMG-IV): sequencing the most valuable type-strain genomes for metagenomic binning, comparative biology and taxonomic classification.</title>
        <authorList>
            <person name="Goeker M."/>
        </authorList>
    </citation>
    <scope>NUCLEOTIDE SEQUENCE</scope>
    <source>
        <strain evidence="2">DSM 21943</strain>
    </source>
</reference>
<dbReference type="InterPro" id="IPR011009">
    <property type="entry name" value="Kinase-like_dom_sf"/>
</dbReference>
<dbReference type="InterPro" id="IPR051678">
    <property type="entry name" value="AGP_Transferase"/>
</dbReference>